<dbReference type="Proteomes" id="UP001153069">
    <property type="component" value="Unassembled WGS sequence"/>
</dbReference>
<dbReference type="SUPFAM" id="SSF82171">
    <property type="entry name" value="DPP6 N-terminal domain-like"/>
    <property type="match status" value="1"/>
</dbReference>
<keyword evidence="6" id="KW-1185">Reference proteome</keyword>
<protein>
    <recommendedName>
        <fullName evidence="4">EGF-like domain-containing protein</fullName>
    </recommendedName>
</protein>
<dbReference type="InterPro" id="IPR000742">
    <property type="entry name" value="EGF"/>
</dbReference>
<evidence type="ECO:0000256" key="2">
    <source>
        <dbReference type="SAM" id="MobiDB-lite"/>
    </source>
</evidence>
<dbReference type="EMBL" id="CAICTM010000239">
    <property type="protein sequence ID" value="CAB9505693.1"/>
    <property type="molecule type" value="Genomic_DNA"/>
</dbReference>
<keyword evidence="3" id="KW-1133">Transmembrane helix</keyword>
<proteinExistence type="predicted"/>
<evidence type="ECO:0000259" key="4">
    <source>
        <dbReference type="PROSITE" id="PS50026"/>
    </source>
</evidence>
<feature type="compositionally biased region" description="Polar residues" evidence="2">
    <location>
        <begin position="40"/>
        <end position="53"/>
    </location>
</feature>
<feature type="compositionally biased region" description="Polar residues" evidence="2">
    <location>
        <begin position="1"/>
        <end position="16"/>
    </location>
</feature>
<dbReference type="Gene3D" id="2.10.25.10">
    <property type="entry name" value="Laminin"/>
    <property type="match status" value="1"/>
</dbReference>
<evidence type="ECO:0000313" key="6">
    <source>
        <dbReference type="Proteomes" id="UP001153069"/>
    </source>
</evidence>
<evidence type="ECO:0000256" key="3">
    <source>
        <dbReference type="SAM" id="Phobius"/>
    </source>
</evidence>
<dbReference type="InterPro" id="IPR050906">
    <property type="entry name" value="Notch_signaling"/>
</dbReference>
<feature type="domain" description="EGF-like" evidence="4">
    <location>
        <begin position="644"/>
        <end position="677"/>
    </location>
</feature>
<keyword evidence="3" id="KW-0812">Transmembrane</keyword>
<feature type="compositionally biased region" description="Basic and acidic residues" evidence="2">
    <location>
        <begin position="79"/>
        <end position="91"/>
    </location>
</feature>
<organism evidence="5 6">
    <name type="scientific">Seminavis robusta</name>
    <dbReference type="NCBI Taxonomy" id="568900"/>
    <lineage>
        <taxon>Eukaryota</taxon>
        <taxon>Sar</taxon>
        <taxon>Stramenopiles</taxon>
        <taxon>Ochrophyta</taxon>
        <taxon>Bacillariophyta</taxon>
        <taxon>Bacillariophyceae</taxon>
        <taxon>Bacillariophycidae</taxon>
        <taxon>Naviculales</taxon>
        <taxon>Naviculaceae</taxon>
        <taxon>Seminavis</taxon>
    </lineage>
</organism>
<evidence type="ECO:0000256" key="1">
    <source>
        <dbReference type="PROSITE-ProRule" id="PRU00076"/>
    </source>
</evidence>
<dbReference type="GO" id="GO:0005112">
    <property type="term" value="F:Notch binding"/>
    <property type="evidence" value="ECO:0007669"/>
    <property type="project" value="TreeGrafter"/>
</dbReference>
<comment type="caution">
    <text evidence="1">Lacks conserved residue(s) required for the propagation of feature annotation.</text>
</comment>
<gene>
    <name evidence="5" type="ORF">SEMRO_240_G096070.1</name>
</gene>
<reference evidence="5" key="1">
    <citation type="submission" date="2020-06" db="EMBL/GenBank/DDBJ databases">
        <authorList>
            <consortium name="Plant Systems Biology data submission"/>
        </authorList>
    </citation>
    <scope>NUCLEOTIDE SEQUENCE</scope>
    <source>
        <strain evidence="5">D6</strain>
    </source>
</reference>
<keyword evidence="3" id="KW-0472">Membrane</keyword>
<evidence type="ECO:0000313" key="5">
    <source>
        <dbReference type="EMBL" id="CAB9505693.1"/>
    </source>
</evidence>
<keyword evidence="1" id="KW-0245">EGF-like domain</keyword>
<feature type="disulfide bond" evidence="1">
    <location>
        <begin position="667"/>
        <end position="676"/>
    </location>
</feature>
<dbReference type="OrthoDB" id="112528at2759"/>
<accession>A0A9N8HD01</accession>
<sequence length="1419" mass="156427">MLSSWSMFTCQTTSSGDLDATEKTAGNSKDDEVDEEVNDGQHSSRQLSSNGSSEGKVEPVLPENVGTPEISLSSGSSHADTKEQPKDDSSKIKELEGKIEAMQGELVLLIQQSNETRESLGKEKVLPQDAFSFLVVCPFCSGPFCFALLVFVFQMTTFILLTLDLLSKGNGSQNPFGIPGNVSPQLRICQFIAIVVAVFSQGDLMTGFGSFRDGYTHRLQDIFDYASPLKFWVSLLTRLSEAILGLVVSFLLITTSEAVVDLLLNFTAIEFVSNLDEVFFFLSKQGFMGRTCKKDAGVIASASYVPERKRGSAWKITLLLIILASMMVGWVSVIEAQESGSYLCRSVQVQFGDDFNPQLATFSGIYDIQRKQRRFNILSEERVTYAERRALEIGGERAMFGWCSKIQGWTFRWQTEAASNSDPCDWVARSESADIDSYDLIQTASSSWYVQDYAGREVVLDPFYLACIDCTGSAEADCGGRGHCNDGVCQCEEGWFGIRCQFSTPCPKLSVDTLTNDFASTRDWASTFNLLLDDSGAPVQAYDRPIFVHEYGSGSGDYDIIVFTGRRFGLTTTRSEDLQTIGHNLSIYFKESFHAESTELDFAFLSEPADLQTPRDSVSPEGLDFFLSRDLQPLSQVNTKLLCSICSNETNPCLYDGHCDNNGSCQCSPGGYGSLCQMPPINNGYCNQFFNTPQFNLDGGDCCEASCRSSEFQCGYDEYGLVFVGYPCRQQGRGKWLDQGQAIVGEEFAFSGSQVELSRNGAVLAITEPGVERVSLFDKDGTDWVRRHSDVELPKLRLRNIAMSTGPSIFLKTPTFAIPVLMAWSGVDQTTGNSSASVEFCRIRDCETPTFERSETGSSRAATVAMSSDGSTLAFAYRNPHRVEIERFIVLQNGAGRVYEGETIDLLEAINYTYHYDHYEEDYYMYGGNSLLINAMSLSSNGDKVVVELWEVFSIHDFYPFAPDDYHSTTVMLSWNGTSYTGDISYLYDRDFLVEPSSTIRDPPRPSFAMSGDGNYVVVTIDNCIHQVLARKNGEWVNHGQPINGTLLLPAAKCYGEGGPTYTTEVAQAVAMSEDGSTIAVGIDGQYIATFGWNSTSWEQKGDLLPGGPNMFLSLSSDGLTLATGLPLNERNDAGVTKVYSWVPEPVEGHSNLRVSVTPDTKETSWEVRSNRTGEVLLNSGDYSWGLAPTTDTTSVPVEECLVFTVYPYRLTCSFYSAWGCTPPVTFSEPARLDAFLDGEHAGSIPIATNAASWTKHCGNDLLSSGHETVGSPMTLFPPRQVFVGKNCTSCPEGTQQLQIMMYACNNNSTVTLKESSSTIGGAQALPFVHKNNLLEETAVWEWTCIDSIHSCYTLTIQTDVLERRHRRSLLAESKLSNGIYYVFLDGEHVADGGRIPFWKSPDEDQPGTYQIEIPVGNC</sequence>
<dbReference type="PANTHER" id="PTHR24044:SF502">
    <property type="entry name" value="ANTERIOR PHARYNX IN EXCESS PROTEIN 1-RELATED"/>
    <property type="match status" value="1"/>
</dbReference>
<comment type="caution">
    <text evidence="5">The sequence shown here is derived from an EMBL/GenBank/DDBJ whole genome shotgun (WGS) entry which is preliminary data.</text>
</comment>
<name>A0A9N8HD01_9STRA</name>
<feature type="region of interest" description="Disordered" evidence="2">
    <location>
        <begin position="1"/>
        <end position="91"/>
    </location>
</feature>
<feature type="transmembrane region" description="Helical" evidence="3">
    <location>
        <begin position="316"/>
        <end position="334"/>
    </location>
</feature>
<dbReference type="PROSITE" id="PS50026">
    <property type="entry name" value="EGF_3"/>
    <property type="match status" value="1"/>
</dbReference>
<dbReference type="PANTHER" id="PTHR24044">
    <property type="entry name" value="NOTCH LIGAND FAMILY MEMBER"/>
    <property type="match status" value="1"/>
</dbReference>
<keyword evidence="1" id="KW-1015">Disulfide bond</keyword>
<dbReference type="PROSITE" id="PS00022">
    <property type="entry name" value="EGF_1"/>
    <property type="match status" value="1"/>
</dbReference>